<evidence type="ECO:0000313" key="3">
    <source>
        <dbReference type="Proteomes" id="UP000807353"/>
    </source>
</evidence>
<reference evidence="2" key="1">
    <citation type="submission" date="2020-11" db="EMBL/GenBank/DDBJ databases">
        <authorList>
            <consortium name="DOE Joint Genome Institute"/>
            <person name="Ahrendt S."/>
            <person name="Riley R."/>
            <person name="Andreopoulos W."/>
            <person name="Labutti K."/>
            <person name="Pangilinan J."/>
            <person name="Ruiz-Duenas F.J."/>
            <person name="Barrasa J.M."/>
            <person name="Sanchez-Garcia M."/>
            <person name="Camarero S."/>
            <person name="Miyauchi S."/>
            <person name="Serrano A."/>
            <person name="Linde D."/>
            <person name="Babiker R."/>
            <person name="Drula E."/>
            <person name="Ayuso-Fernandez I."/>
            <person name="Pacheco R."/>
            <person name="Padilla G."/>
            <person name="Ferreira P."/>
            <person name="Barriuso J."/>
            <person name="Kellner H."/>
            <person name="Castanera R."/>
            <person name="Alfaro M."/>
            <person name="Ramirez L."/>
            <person name="Pisabarro A.G."/>
            <person name="Kuo A."/>
            <person name="Tritt A."/>
            <person name="Lipzen A."/>
            <person name="He G."/>
            <person name="Yan M."/>
            <person name="Ng V."/>
            <person name="Cullen D."/>
            <person name="Martin F."/>
            <person name="Rosso M.-N."/>
            <person name="Henrissat B."/>
            <person name="Hibbett D."/>
            <person name="Martinez A.T."/>
            <person name="Grigoriev I.V."/>
        </authorList>
    </citation>
    <scope>NUCLEOTIDE SEQUENCE</scope>
    <source>
        <strain evidence="2">CBS 247.69</strain>
    </source>
</reference>
<keyword evidence="3" id="KW-1185">Reference proteome</keyword>
<keyword evidence="1" id="KW-1133">Transmembrane helix</keyword>
<comment type="caution">
    <text evidence="2">The sequence shown here is derived from an EMBL/GenBank/DDBJ whole genome shotgun (WGS) entry which is preliminary data.</text>
</comment>
<feature type="transmembrane region" description="Helical" evidence="1">
    <location>
        <begin position="27"/>
        <end position="45"/>
    </location>
</feature>
<name>A0A9P5XST9_9AGAR</name>
<organism evidence="2 3">
    <name type="scientific">Collybia nuda</name>
    <dbReference type="NCBI Taxonomy" id="64659"/>
    <lineage>
        <taxon>Eukaryota</taxon>
        <taxon>Fungi</taxon>
        <taxon>Dikarya</taxon>
        <taxon>Basidiomycota</taxon>
        <taxon>Agaricomycotina</taxon>
        <taxon>Agaricomycetes</taxon>
        <taxon>Agaricomycetidae</taxon>
        <taxon>Agaricales</taxon>
        <taxon>Tricholomatineae</taxon>
        <taxon>Clitocybaceae</taxon>
        <taxon>Collybia</taxon>
    </lineage>
</organism>
<dbReference type="EMBL" id="MU150446">
    <property type="protein sequence ID" value="KAF9456208.1"/>
    <property type="molecule type" value="Genomic_DNA"/>
</dbReference>
<proteinExistence type="predicted"/>
<sequence length="79" mass="9110">MLHVGLASNGTYLLRRDSQPVTTLLPLYNAAFFLIRFSILAFFNFQVHPHIYSIASQSEDRLIRDRSHIITESLFNKVS</sequence>
<keyword evidence="1" id="KW-0472">Membrane</keyword>
<gene>
    <name evidence="2" type="ORF">BDZ94DRAFT_1276235</name>
</gene>
<accession>A0A9P5XST9</accession>
<evidence type="ECO:0000256" key="1">
    <source>
        <dbReference type="SAM" id="Phobius"/>
    </source>
</evidence>
<protein>
    <submittedName>
        <fullName evidence="2">Uncharacterized protein</fullName>
    </submittedName>
</protein>
<keyword evidence="1" id="KW-0812">Transmembrane</keyword>
<dbReference type="AlphaFoldDB" id="A0A9P5XST9"/>
<dbReference type="Proteomes" id="UP000807353">
    <property type="component" value="Unassembled WGS sequence"/>
</dbReference>
<evidence type="ECO:0000313" key="2">
    <source>
        <dbReference type="EMBL" id="KAF9456208.1"/>
    </source>
</evidence>